<accession>A0A4U0XBY6</accession>
<dbReference type="AlphaFoldDB" id="A0A4U0XBY6"/>
<name>A0A4U0XBY6_9PEZI</name>
<evidence type="ECO:0000313" key="1">
    <source>
        <dbReference type="EMBL" id="TKA73296.1"/>
    </source>
</evidence>
<sequence>MASSSPFLALPAELRNNIYGFASLADTPYQLKPRCKVQQARHLLTTCPLILTNHEVAEEYYAVLAKLSTTNPQIKLLARVTDFNFRHLIRFLTTEISGPQLAEAGAAKRLIIELTITAVGSIDPERYSDWVNFCQKRDVSAGYTVNNAASGVTFDSSDFMAWEGLGKADRETMKICCALRDWRQFRNLGMWSMVAFASMGRALRLGLGSEKRAGLSDRVDVLSFCCHRPHQAVEHSSVDLINGQFVHAPGGGRPSMRRPEADST</sequence>
<organism evidence="1 2">
    <name type="scientific">Friedmanniomyces simplex</name>
    <dbReference type="NCBI Taxonomy" id="329884"/>
    <lineage>
        <taxon>Eukaryota</taxon>
        <taxon>Fungi</taxon>
        <taxon>Dikarya</taxon>
        <taxon>Ascomycota</taxon>
        <taxon>Pezizomycotina</taxon>
        <taxon>Dothideomycetes</taxon>
        <taxon>Dothideomycetidae</taxon>
        <taxon>Mycosphaerellales</taxon>
        <taxon>Teratosphaeriaceae</taxon>
        <taxon>Friedmanniomyces</taxon>
    </lineage>
</organism>
<protein>
    <submittedName>
        <fullName evidence="1">Uncharacterized protein</fullName>
    </submittedName>
</protein>
<dbReference type="Proteomes" id="UP000309340">
    <property type="component" value="Unassembled WGS sequence"/>
</dbReference>
<gene>
    <name evidence="1" type="ORF">B0A55_06071</name>
</gene>
<reference evidence="1 2" key="1">
    <citation type="submission" date="2017-03" db="EMBL/GenBank/DDBJ databases">
        <title>Genomes of endolithic fungi from Antarctica.</title>
        <authorList>
            <person name="Coleine C."/>
            <person name="Masonjones S."/>
            <person name="Stajich J.E."/>
        </authorList>
    </citation>
    <scope>NUCLEOTIDE SEQUENCE [LARGE SCALE GENOMIC DNA]</scope>
    <source>
        <strain evidence="1 2">CCFEE 5184</strain>
    </source>
</reference>
<dbReference type="EMBL" id="NAJQ01000270">
    <property type="protein sequence ID" value="TKA73296.1"/>
    <property type="molecule type" value="Genomic_DNA"/>
</dbReference>
<evidence type="ECO:0000313" key="2">
    <source>
        <dbReference type="Proteomes" id="UP000309340"/>
    </source>
</evidence>
<dbReference type="OrthoDB" id="3821607at2759"/>
<keyword evidence="2" id="KW-1185">Reference proteome</keyword>
<comment type="caution">
    <text evidence="1">The sequence shown here is derived from an EMBL/GenBank/DDBJ whole genome shotgun (WGS) entry which is preliminary data.</text>
</comment>
<proteinExistence type="predicted"/>